<sequence>MPGAGIHDHVKCCTCGSGVIDSLTSSSSPFQYSKDATPSKQLFSKDGSSETNVMSSNACSDGASVPFNRCPHLDSFNKKWQSNYWWEAPSGTTSRGRPASCLLTADDPPDSPTYSDLTFEDRTNLDVQRDDAVDAAACNAEMDCKASPSGEQRACGTSTERIPSTASRRGPERRENIVNESDMRQSRDRATRWTDENGRMAIKSNIFDAVLPTVDEVGLQWRISELRVALQASESARLESELETEALRKYVAEVEAAAAGLQSRVHELEHLMTFSTKDGSKELEQLRAKIVTEVSKDARSQSMKAAKAIADAREATMELDKVKRHASSLIKAQEEEAERLRMEAAECRTLYHARAMQLQMMQEQIENLEDNLKTSANVTTDSMKTSKEDLCVLQTNLETAKMEAQEKSKQLAELLEAFEIQAKALESTENRLKEVENERTELRNHSEWLEQQFADLKNQGTALADHDRELRKVRAMLGEEKQHLLMELSNLRHGNESLELELAEWQEKFRNLSQRVSASIGFPAPIKAMDGLSIEDTLECHSKPDIQDNYECSKSATEEKVIDGQECMISVAKDSTRPSTTCSCQRKRTKQNAHTNLNGYCSLNSKISGRKLCGLQEQLIRGNVHHQRSCNLFKDDLLAAAHREIVKLKEINQCLIDARQGKKWCSNSHPEKENIFQK</sequence>
<dbReference type="EMBL" id="CM035439">
    <property type="protein sequence ID" value="KAH7284562.1"/>
    <property type="molecule type" value="Genomic_DNA"/>
</dbReference>
<name>A0A8T2QK88_CERRI</name>
<gene>
    <name evidence="3" type="ORF">KP509_34G060000</name>
</gene>
<evidence type="ECO:0000256" key="1">
    <source>
        <dbReference type="SAM" id="Coils"/>
    </source>
</evidence>
<reference evidence="3" key="1">
    <citation type="submission" date="2021-08" db="EMBL/GenBank/DDBJ databases">
        <title>WGS assembly of Ceratopteris richardii.</title>
        <authorList>
            <person name="Marchant D.B."/>
            <person name="Chen G."/>
            <person name="Jenkins J."/>
            <person name="Shu S."/>
            <person name="Leebens-Mack J."/>
            <person name="Grimwood J."/>
            <person name="Schmutz J."/>
            <person name="Soltis P."/>
            <person name="Soltis D."/>
            <person name="Chen Z.-H."/>
        </authorList>
    </citation>
    <scope>NUCLEOTIDE SEQUENCE</scope>
    <source>
        <strain evidence="3">Whitten #5841</strain>
        <tissue evidence="3">Leaf</tissue>
    </source>
</reference>
<evidence type="ECO:0000313" key="4">
    <source>
        <dbReference type="Proteomes" id="UP000825935"/>
    </source>
</evidence>
<evidence type="ECO:0000313" key="3">
    <source>
        <dbReference type="EMBL" id="KAH7284562.1"/>
    </source>
</evidence>
<proteinExistence type="predicted"/>
<protein>
    <submittedName>
        <fullName evidence="3">Uncharacterized protein</fullName>
    </submittedName>
</protein>
<dbReference type="AlphaFoldDB" id="A0A8T2QK88"/>
<accession>A0A8T2QK88</accession>
<dbReference type="OrthoDB" id="1899667at2759"/>
<feature type="coiled-coil region" evidence="1">
    <location>
        <begin position="488"/>
        <end position="515"/>
    </location>
</feature>
<organism evidence="3 4">
    <name type="scientific">Ceratopteris richardii</name>
    <name type="common">Triangle waterfern</name>
    <dbReference type="NCBI Taxonomy" id="49495"/>
    <lineage>
        <taxon>Eukaryota</taxon>
        <taxon>Viridiplantae</taxon>
        <taxon>Streptophyta</taxon>
        <taxon>Embryophyta</taxon>
        <taxon>Tracheophyta</taxon>
        <taxon>Polypodiopsida</taxon>
        <taxon>Polypodiidae</taxon>
        <taxon>Polypodiales</taxon>
        <taxon>Pteridineae</taxon>
        <taxon>Pteridaceae</taxon>
        <taxon>Parkerioideae</taxon>
        <taxon>Ceratopteris</taxon>
    </lineage>
</organism>
<evidence type="ECO:0000256" key="2">
    <source>
        <dbReference type="SAM" id="MobiDB-lite"/>
    </source>
</evidence>
<comment type="caution">
    <text evidence="3">The sequence shown here is derived from an EMBL/GenBank/DDBJ whole genome shotgun (WGS) entry which is preliminary data.</text>
</comment>
<feature type="compositionally biased region" description="Polar residues" evidence="2">
    <location>
        <begin position="155"/>
        <end position="167"/>
    </location>
</feature>
<feature type="region of interest" description="Disordered" evidence="2">
    <location>
        <begin position="146"/>
        <end position="191"/>
    </location>
</feature>
<dbReference type="Proteomes" id="UP000825935">
    <property type="component" value="Chromosome 34"/>
</dbReference>
<feature type="coiled-coil region" evidence="1">
    <location>
        <begin position="323"/>
        <end position="459"/>
    </location>
</feature>
<keyword evidence="1" id="KW-0175">Coiled coil</keyword>
<feature type="compositionally biased region" description="Basic and acidic residues" evidence="2">
    <location>
        <begin position="169"/>
        <end position="191"/>
    </location>
</feature>
<keyword evidence="4" id="KW-1185">Reference proteome</keyword>